<accession>A0A9C9EKZ2</accession>
<gene>
    <name evidence="1" type="ORF">ENI34_01530</name>
</gene>
<reference evidence="1" key="1">
    <citation type="journal article" date="2020" name="mSystems">
        <title>Genome- and Community-Level Interaction Insights into Carbon Utilization and Element Cycling Functions of Hydrothermarchaeota in Hydrothermal Sediment.</title>
        <authorList>
            <person name="Zhou Z."/>
            <person name="Liu Y."/>
            <person name="Xu W."/>
            <person name="Pan J."/>
            <person name="Luo Z.H."/>
            <person name="Li M."/>
        </authorList>
    </citation>
    <scope>NUCLEOTIDE SEQUENCE</scope>
    <source>
        <strain evidence="1">HyVt-388</strain>
    </source>
</reference>
<evidence type="ECO:0000313" key="1">
    <source>
        <dbReference type="EMBL" id="HEC77809.1"/>
    </source>
</evidence>
<sequence>MLKYFVLSLVCLCISGAAEEPAEKNDDSPAAILDAPLKEKLLITDSWFSRDKFLHFSTSSALTGITYSFWLKQLKQDENRGKIYSVSLSALLGVGKELYDKKKKGLFSWKDLFWDGVGVAVGYLIFLN</sequence>
<proteinExistence type="predicted"/>
<organism evidence="1 2">
    <name type="scientific">candidate division WOR-3 bacterium</name>
    <dbReference type="NCBI Taxonomy" id="2052148"/>
    <lineage>
        <taxon>Bacteria</taxon>
        <taxon>Bacteria division WOR-3</taxon>
    </lineage>
</organism>
<dbReference type="EMBL" id="DRIG01000020">
    <property type="protein sequence ID" value="HEC77809.1"/>
    <property type="molecule type" value="Genomic_DNA"/>
</dbReference>
<evidence type="ECO:0008006" key="3">
    <source>
        <dbReference type="Google" id="ProtNLM"/>
    </source>
</evidence>
<name>A0A9C9EKZ2_UNCW3</name>
<dbReference type="Proteomes" id="UP000885826">
    <property type="component" value="Unassembled WGS sequence"/>
</dbReference>
<dbReference type="AlphaFoldDB" id="A0A9C9EKZ2"/>
<comment type="caution">
    <text evidence="1">The sequence shown here is derived from an EMBL/GenBank/DDBJ whole genome shotgun (WGS) entry which is preliminary data.</text>
</comment>
<evidence type="ECO:0000313" key="2">
    <source>
        <dbReference type="Proteomes" id="UP000885826"/>
    </source>
</evidence>
<protein>
    <recommendedName>
        <fullName evidence="3">Lipoprotein</fullName>
    </recommendedName>
</protein>